<dbReference type="InterPro" id="IPR051869">
    <property type="entry name" value="STARD3"/>
</dbReference>
<feature type="transmembrane region" description="Helical" evidence="5">
    <location>
        <begin position="60"/>
        <end position="83"/>
    </location>
</feature>
<evidence type="ECO:0000259" key="6">
    <source>
        <dbReference type="PROSITE" id="PS50848"/>
    </source>
</evidence>
<proteinExistence type="predicted"/>
<dbReference type="Pfam" id="PF01852">
    <property type="entry name" value="START"/>
    <property type="match status" value="1"/>
</dbReference>
<dbReference type="PROSITE" id="PS51439">
    <property type="entry name" value="MENTAL"/>
    <property type="match status" value="1"/>
</dbReference>
<keyword evidence="9" id="KW-1185">Reference proteome</keyword>
<dbReference type="SMART" id="SM00234">
    <property type="entry name" value="START"/>
    <property type="match status" value="1"/>
</dbReference>
<feature type="compositionally biased region" description="Basic and acidic residues" evidence="4">
    <location>
        <begin position="241"/>
        <end position="250"/>
    </location>
</feature>
<dbReference type="PRINTS" id="PR00978">
    <property type="entry name" value="STARPROTEIN"/>
</dbReference>
<evidence type="ECO:0000256" key="1">
    <source>
        <dbReference type="ARBA" id="ARBA00004141"/>
    </source>
</evidence>
<dbReference type="GO" id="GO:0008289">
    <property type="term" value="F:lipid binding"/>
    <property type="evidence" value="ECO:0007669"/>
    <property type="project" value="InterPro"/>
</dbReference>
<dbReference type="GO" id="GO:0140284">
    <property type="term" value="C:endoplasmic reticulum-endosome membrane contact site"/>
    <property type="evidence" value="ECO:0007669"/>
    <property type="project" value="TreeGrafter"/>
</dbReference>
<keyword evidence="2 5" id="KW-0812">Transmembrane</keyword>
<dbReference type="InterPro" id="IPR000799">
    <property type="entry name" value="StAR-like"/>
</dbReference>
<evidence type="ECO:0000259" key="7">
    <source>
        <dbReference type="PROSITE" id="PS51439"/>
    </source>
</evidence>
<dbReference type="EMBL" id="OZ034831">
    <property type="protein sequence ID" value="CAL1688208.1"/>
    <property type="molecule type" value="Genomic_DNA"/>
</dbReference>
<dbReference type="InterPro" id="IPR002913">
    <property type="entry name" value="START_lipid-bd_dom"/>
</dbReference>
<evidence type="ECO:0000256" key="5">
    <source>
        <dbReference type="SAM" id="Phobius"/>
    </source>
</evidence>
<accession>A0AAV2P6I6</accession>
<evidence type="ECO:0008006" key="10">
    <source>
        <dbReference type="Google" id="ProtNLM"/>
    </source>
</evidence>
<evidence type="ECO:0000256" key="4">
    <source>
        <dbReference type="SAM" id="MobiDB-lite"/>
    </source>
</evidence>
<dbReference type="PANTHER" id="PTHR46121">
    <property type="entry name" value="STEROIDOGENIC ACUTE REGULATORY PROTEIN-LIKE"/>
    <property type="match status" value="1"/>
</dbReference>
<dbReference type="InterPro" id="IPR023393">
    <property type="entry name" value="START-like_dom_sf"/>
</dbReference>
<evidence type="ECO:0000313" key="9">
    <source>
        <dbReference type="Proteomes" id="UP001497644"/>
    </source>
</evidence>
<evidence type="ECO:0000313" key="8">
    <source>
        <dbReference type="EMBL" id="CAL1688208.1"/>
    </source>
</evidence>
<keyword evidence="3 5" id="KW-0472">Membrane</keyword>
<feature type="transmembrane region" description="Helical" evidence="5">
    <location>
        <begin position="130"/>
        <end position="149"/>
    </location>
</feature>
<evidence type="ECO:0000256" key="2">
    <source>
        <dbReference type="ARBA" id="ARBA00022692"/>
    </source>
</evidence>
<feature type="domain" description="START" evidence="6">
    <location>
        <begin position="292"/>
        <end position="482"/>
    </location>
</feature>
<keyword evidence="5" id="KW-1133">Transmembrane helix</keyword>
<name>A0AAV2P6I6_9HYME</name>
<sequence>MAEDERQIRMAAEAILSGSINSQRSSVTQHSMTRTPDIVFSEDLIAGARHNGRMSNVRRFFCLFVTFDLLLTFLMWLICTMIAGESLNTAFINQVIHYHIKTSLFDIVMAAICRFTVLLLFYALLYLNHWIIVAISTATTCAFLIAKVFLFDWTSANQPVFQVLLILTSFVLSWAEAWFFDFRVIPQETQARNWIRNFSDTERTPLLQNVTESRQYAANVDHMSTFFTPVDSPSHSDDEDTYRKQEDSRGLSKSSELSMFLAKLTPDKIDEYKTRASKMLQNCHNLLTSKEWKVETITTDGDEVSYMQLPSEWKLDGKVMRITGIVDAPASILIDLLFDGIEEFPLWNKLVTDSMKLQNIDENTDIIYQATSSYGGGLITARDFVILRQRKKCGDYYMNSGISVPTALVQIRPNMTRGENGISCFATEELSDEEAINKCRFTFILNTNLKGWIPQTVVDRAMSTSLIDFITYLRKHLDDMQKPLV</sequence>
<dbReference type="Proteomes" id="UP001497644">
    <property type="component" value="Chromosome 8"/>
</dbReference>
<dbReference type="AlphaFoldDB" id="A0AAV2P6I6"/>
<dbReference type="SUPFAM" id="SSF55961">
    <property type="entry name" value="Bet v1-like"/>
    <property type="match status" value="1"/>
</dbReference>
<dbReference type="Gene3D" id="3.30.530.20">
    <property type="match status" value="1"/>
</dbReference>
<evidence type="ECO:0000256" key="3">
    <source>
        <dbReference type="ARBA" id="ARBA00023136"/>
    </source>
</evidence>
<feature type="domain" description="MENTAL" evidence="7">
    <location>
        <begin position="54"/>
        <end position="227"/>
    </location>
</feature>
<reference evidence="8" key="1">
    <citation type="submission" date="2024-04" db="EMBL/GenBank/DDBJ databases">
        <authorList>
            <consortium name="Molecular Ecology Group"/>
        </authorList>
    </citation>
    <scope>NUCLEOTIDE SEQUENCE</scope>
</reference>
<dbReference type="GO" id="GO:0005789">
    <property type="term" value="C:endoplasmic reticulum membrane"/>
    <property type="evidence" value="ECO:0007669"/>
    <property type="project" value="TreeGrafter"/>
</dbReference>
<dbReference type="InterPro" id="IPR019498">
    <property type="entry name" value="MENTAL"/>
</dbReference>
<feature type="region of interest" description="Disordered" evidence="4">
    <location>
        <begin position="228"/>
        <end position="254"/>
    </location>
</feature>
<dbReference type="GO" id="GO:0031902">
    <property type="term" value="C:late endosome membrane"/>
    <property type="evidence" value="ECO:0007669"/>
    <property type="project" value="TreeGrafter"/>
</dbReference>
<organism evidence="8 9">
    <name type="scientific">Lasius platythorax</name>
    <dbReference type="NCBI Taxonomy" id="488582"/>
    <lineage>
        <taxon>Eukaryota</taxon>
        <taxon>Metazoa</taxon>
        <taxon>Ecdysozoa</taxon>
        <taxon>Arthropoda</taxon>
        <taxon>Hexapoda</taxon>
        <taxon>Insecta</taxon>
        <taxon>Pterygota</taxon>
        <taxon>Neoptera</taxon>
        <taxon>Endopterygota</taxon>
        <taxon>Hymenoptera</taxon>
        <taxon>Apocrita</taxon>
        <taxon>Aculeata</taxon>
        <taxon>Formicoidea</taxon>
        <taxon>Formicidae</taxon>
        <taxon>Formicinae</taxon>
        <taxon>Lasius</taxon>
        <taxon>Lasius</taxon>
    </lineage>
</organism>
<dbReference type="PANTHER" id="PTHR46121:SF4">
    <property type="entry name" value="STEROIDOGENIC ACUTE REGULATORY PROTEIN-LIKE"/>
    <property type="match status" value="1"/>
</dbReference>
<gene>
    <name evidence="8" type="ORF">LPLAT_LOCUS13321</name>
</gene>
<dbReference type="GO" id="GO:0099044">
    <property type="term" value="P:vesicle tethering to endoplasmic reticulum"/>
    <property type="evidence" value="ECO:0007669"/>
    <property type="project" value="TreeGrafter"/>
</dbReference>
<dbReference type="GO" id="GO:0005765">
    <property type="term" value="C:lysosomal membrane"/>
    <property type="evidence" value="ECO:0007669"/>
    <property type="project" value="TreeGrafter"/>
</dbReference>
<feature type="transmembrane region" description="Helical" evidence="5">
    <location>
        <begin position="103"/>
        <end position="123"/>
    </location>
</feature>
<feature type="transmembrane region" description="Helical" evidence="5">
    <location>
        <begin position="161"/>
        <end position="180"/>
    </location>
</feature>
<dbReference type="Pfam" id="PF10457">
    <property type="entry name" value="MENTAL"/>
    <property type="match status" value="1"/>
</dbReference>
<dbReference type="PROSITE" id="PS50848">
    <property type="entry name" value="START"/>
    <property type="match status" value="1"/>
</dbReference>
<comment type="subcellular location">
    <subcellularLocation>
        <location evidence="1">Membrane</location>
        <topology evidence="1">Multi-pass membrane protein</topology>
    </subcellularLocation>
</comment>
<protein>
    <recommendedName>
        <fullName evidence="10">StAR-related lipid transfer protein 3</fullName>
    </recommendedName>
</protein>